<dbReference type="RefSeq" id="WP_329509744.1">
    <property type="nucleotide sequence ID" value="NZ_BAAAYZ010000116.1"/>
</dbReference>
<evidence type="ECO:0000313" key="1">
    <source>
        <dbReference type="EMBL" id="MED7825329.1"/>
    </source>
</evidence>
<keyword evidence="2" id="KW-1185">Reference proteome</keyword>
<protein>
    <submittedName>
        <fullName evidence="1">Uncharacterized protein</fullName>
    </submittedName>
</protein>
<reference evidence="1" key="1">
    <citation type="submission" date="2024-01" db="EMBL/GenBank/DDBJ databases">
        <title>First draft genome sequence data of TA4-1, the type strain of Gram-positive actinobacterium Streptomyces chiangmaiensis.</title>
        <authorList>
            <person name="Yasawong M."/>
            <person name="Nantapong N."/>
        </authorList>
    </citation>
    <scope>NUCLEOTIDE SEQUENCE</scope>
    <source>
        <strain evidence="1">TA4-1</strain>
    </source>
</reference>
<comment type="caution">
    <text evidence="1">The sequence shown here is derived from an EMBL/GenBank/DDBJ whole genome shotgun (WGS) entry which is preliminary data.</text>
</comment>
<gene>
    <name evidence="1" type="ORF">VXC91_25910</name>
</gene>
<dbReference type="EMBL" id="JAYWVC010000105">
    <property type="protein sequence ID" value="MED7825329.1"/>
    <property type="molecule type" value="Genomic_DNA"/>
</dbReference>
<dbReference type="Proteomes" id="UP001333996">
    <property type="component" value="Unassembled WGS sequence"/>
</dbReference>
<name>A0ABU7FMM3_9ACTN</name>
<sequence>MSGTVIPATGAALTCAAGPMAQMLIAEVKAGSAAECTVALASAE</sequence>
<organism evidence="1 2">
    <name type="scientific">Streptomyces chiangmaiensis</name>
    <dbReference type="NCBI Taxonomy" id="766497"/>
    <lineage>
        <taxon>Bacteria</taxon>
        <taxon>Bacillati</taxon>
        <taxon>Actinomycetota</taxon>
        <taxon>Actinomycetes</taxon>
        <taxon>Kitasatosporales</taxon>
        <taxon>Streptomycetaceae</taxon>
        <taxon>Streptomyces</taxon>
    </lineage>
</organism>
<accession>A0ABU7FMM3</accession>
<proteinExistence type="predicted"/>
<evidence type="ECO:0000313" key="2">
    <source>
        <dbReference type="Proteomes" id="UP001333996"/>
    </source>
</evidence>